<evidence type="ECO:0000313" key="18">
    <source>
        <dbReference type="Proteomes" id="UP001054252"/>
    </source>
</evidence>
<keyword evidence="10 13" id="KW-0186">Copper</keyword>
<dbReference type="Proteomes" id="UP001054252">
    <property type="component" value="Unassembled WGS sequence"/>
</dbReference>
<feature type="domain" description="Plastocyanin-like" evidence="15">
    <location>
        <begin position="419"/>
        <end position="554"/>
    </location>
</feature>
<reference evidence="17 18" key="1">
    <citation type="journal article" date="2021" name="Commun. Biol.">
        <title>The genome of Shorea leprosula (Dipterocarpaceae) highlights the ecological relevance of drought in aseasonal tropical rainforests.</title>
        <authorList>
            <person name="Ng K.K.S."/>
            <person name="Kobayashi M.J."/>
            <person name="Fawcett J.A."/>
            <person name="Hatakeyama M."/>
            <person name="Paape T."/>
            <person name="Ng C.H."/>
            <person name="Ang C.C."/>
            <person name="Tnah L.H."/>
            <person name="Lee C.T."/>
            <person name="Nishiyama T."/>
            <person name="Sese J."/>
            <person name="O'Brien M.J."/>
            <person name="Copetti D."/>
            <person name="Mohd Noor M.I."/>
            <person name="Ong R.C."/>
            <person name="Putra M."/>
            <person name="Sireger I.Z."/>
            <person name="Indrioko S."/>
            <person name="Kosugi Y."/>
            <person name="Izuno A."/>
            <person name="Isagi Y."/>
            <person name="Lee S.L."/>
            <person name="Shimizu K.K."/>
        </authorList>
    </citation>
    <scope>NUCLEOTIDE SEQUENCE [LARGE SCALE GENOMIC DNA]</scope>
    <source>
        <strain evidence="17">214</strain>
    </source>
</reference>
<keyword evidence="12 13" id="KW-0439">Lignin degradation</keyword>
<evidence type="ECO:0000256" key="8">
    <source>
        <dbReference type="ARBA" id="ARBA00022737"/>
    </source>
</evidence>
<evidence type="ECO:0000259" key="14">
    <source>
        <dbReference type="Pfam" id="PF00394"/>
    </source>
</evidence>
<evidence type="ECO:0000259" key="15">
    <source>
        <dbReference type="Pfam" id="PF07731"/>
    </source>
</evidence>
<comment type="function">
    <text evidence="13">Lignin degradation and detoxification of lignin-derived products.</text>
</comment>
<keyword evidence="13" id="KW-0732">Signal</keyword>
<gene>
    <name evidence="17" type="ORF">SLEP1_g23453</name>
</gene>
<feature type="signal peptide" evidence="13">
    <location>
        <begin position="1"/>
        <end position="27"/>
    </location>
</feature>
<evidence type="ECO:0000256" key="2">
    <source>
        <dbReference type="ARBA" id="ARBA00004271"/>
    </source>
</evidence>
<dbReference type="NCBIfam" id="TIGR03389">
    <property type="entry name" value="laccase"/>
    <property type="match status" value="1"/>
</dbReference>
<evidence type="ECO:0000259" key="16">
    <source>
        <dbReference type="Pfam" id="PF07732"/>
    </source>
</evidence>
<dbReference type="PANTHER" id="PTHR11709:SF349">
    <property type="entry name" value="LACCASE"/>
    <property type="match status" value="1"/>
</dbReference>
<evidence type="ECO:0000256" key="9">
    <source>
        <dbReference type="ARBA" id="ARBA00023002"/>
    </source>
</evidence>
<dbReference type="CDD" id="cd13875">
    <property type="entry name" value="CuRO_2_LCC_plant"/>
    <property type="match status" value="1"/>
</dbReference>
<dbReference type="SUPFAM" id="SSF49503">
    <property type="entry name" value="Cupredoxins"/>
    <property type="match status" value="3"/>
</dbReference>
<dbReference type="InterPro" id="IPR002355">
    <property type="entry name" value="Cu_oxidase_Cu_BS"/>
</dbReference>
<dbReference type="PANTHER" id="PTHR11709">
    <property type="entry name" value="MULTI-COPPER OXIDASE"/>
    <property type="match status" value="1"/>
</dbReference>
<dbReference type="Pfam" id="PF00394">
    <property type="entry name" value="Cu-oxidase"/>
    <property type="match status" value="1"/>
</dbReference>
<dbReference type="AlphaFoldDB" id="A0AAV5JND5"/>
<dbReference type="InterPro" id="IPR045087">
    <property type="entry name" value="Cu-oxidase_fam"/>
</dbReference>
<feature type="domain" description="Plastocyanin-like" evidence="14">
    <location>
        <begin position="163"/>
        <end position="314"/>
    </location>
</feature>
<dbReference type="GO" id="GO:0048046">
    <property type="term" value="C:apoplast"/>
    <property type="evidence" value="ECO:0007669"/>
    <property type="project" value="UniProtKB-SubCell"/>
</dbReference>
<dbReference type="Gene3D" id="2.60.40.420">
    <property type="entry name" value="Cupredoxins - blue copper proteins"/>
    <property type="match status" value="3"/>
</dbReference>
<dbReference type="InterPro" id="IPR011707">
    <property type="entry name" value="Cu-oxidase-like_N"/>
</dbReference>
<evidence type="ECO:0000256" key="11">
    <source>
        <dbReference type="ARBA" id="ARBA00023180"/>
    </source>
</evidence>
<feature type="domain" description="Plastocyanin-like" evidence="16">
    <location>
        <begin position="37"/>
        <end position="149"/>
    </location>
</feature>
<dbReference type="InterPro" id="IPR011706">
    <property type="entry name" value="Cu-oxidase_C"/>
</dbReference>
<dbReference type="GO" id="GO:0052716">
    <property type="term" value="F:hydroquinone:oxygen oxidoreductase activity"/>
    <property type="evidence" value="ECO:0007669"/>
    <property type="project" value="UniProtKB-EC"/>
</dbReference>
<dbReference type="Pfam" id="PF07731">
    <property type="entry name" value="Cu-oxidase_2"/>
    <property type="match status" value="1"/>
</dbReference>
<dbReference type="CDD" id="cd13897">
    <property type="entry name" value="CuRO_3_LCC_plant"/>
    <property type="match status" value="1"/>
</dbReference>
<comment type="subcellular location">
    <subcellularLocation>
        <location evidence="2 13">Secreted</location>
        <location evidence="2 13">Extracellular space</location>
        <location evidence="2 13">Apoplast</location>
    </subcellularLocation>
</comment>
<evidence type="ECO:0000313" key="17">
    <source>
        <dbReference type="EMBL" id="GKV12285.1"/>
    </source>
</evidence>
<sequence>MGMKNIAVRVLLSISLVIQCIIAQALATPKYYDFVLKESNFTRLCNTKSMLTVNGSFPGPTIYVNAGDTIYVNVHNQGNYGFTIHWHGVMQPRNPWSDGPEYITQCPINPGTNFTYQVEFTTEEGTLWWHAHSDWTRSSIHGAIVIKPAPGKTYPFPEPDGEEVIVFSSWYNKDVNSMVDYILKTGTDKSLISNAYTINGQPGDFKDCSKESTIRMNFEYGKTYLLRLVNAVMNRDLFFMIAGHNQTVVGWDAGYVKPVTTDYIFISTGQTLDILVTANRKPGEYYMIATPYYDAVGTDFDNSTASAIFQYTGNYTQKAPYFPVFVPDYADMASARAFVERLRSLASEEHPIEVPMEVDTRMFITVSANLNPCPNDSCAGPDGYRVLASLNNISFVNPAIDILEAYYRNISGIYKTDFPDIPPVFFNFTADDLTTSNYTYTEQATKVKVLNYNESVEIIFQGTNVIYGGEDHPMHLHGFKFYLIGSGVGIYKNDTSTSSYNLFDPPRANTIVVPKNGWATVRFRADNPGVWLMHCHFERHFSWGMDTVFIVKNGDTAETSVMGPPANMPPCKYTPLLHHVFNSTEDELDNI</sequence>
<comment type="catalytic activity">
    <reaction evidence="1 13">
        <text>4 hydroquinone + O2 = 4 benzosemiquinone + 2 H2O</text>
        <dbReference type="Rhea" id="RHEA:11276"/>
        <dbReference type="ChEBI" id="CHEBI:15377"/>
        <dbReference type="ChEBI" id="CHEBI:15379"/>
        <dbReference type="ChEBI" id="CHEBI:17594"/>
        <dbReference type="ChEBI" id="CHEBI:17977"/>
        <dbReference type="EC" id="1.10.3.2"/>
    </reaction>
</comment>
<dbReference type="InterPro" id="IPR034289">
    <property type="entry name" value="CuRO_3_LCC"/>
</dbReference>
<proteinExistence type="inferred from homology"/>
<keyword evidence="5 13" id="KW-0052">Apoplast</keyword>
<keyword evidence="9 13" id="KW-0560">Oxidoreductase</keyword>
<keyword evidence="7 13" id="KW-0479">Metal-binding</keyword>
<dbReference type="InterPro" id="IPR008972">
    <property type="entry name" value="Cupredoxin"/>
</dbReference>
<keyword evidence="18" id="KW-1185">Reference proteome</keyword>
<dbReference type="EC" id="1.10.3.2" evidence="4 13"/>
<dbReference type="GO" id="GO:0005507">
    <property type="term" value="F:copper ion binding"/>
    <property type="evidence" value="ECO:0007669"/>
    <property type="project" value="InterPro"/>
</dbReference>
<comment type="cofactor">
    <cofactor evidence="13">
        <name>Cu cation</name>
        <dbReference type="ChEBI" id="CHEBI:23378"/>
    </cofactor>
    <text evidence="13">Binds 4 Cu cations per monomer.</text>
</comment>
<evidence type="ECO:0000256" key="3">
    <source>
        <dbReference type="ARBA" id="ARBA00010609"/>
    </source>
</evidence>
<feature type="chain" id="PRO_5043087262" description="Laccase" evidence="13">
    <location>
        <begin position="28"/>
        <end position="591"/>
    </location>
</feature>
<dbReference type="Pfam" id="PF07732">
    <property type="entry name" value="Cu-oxidase_3"/>
    <property type="match status" value="1"/>
</dbReference>
<dbReference type="InterPro" id="IPR033138">
    <property type="entry name" value="Cu_oxidase_CS"/>
</dbReference>
<dbReference type="InterPro" id="IPR001117">
    <property type="entry name" value="Cu-oxidase_2nd"/>
</dbReference>
<accession>A0AAV5JND5</accession>
<evidence type="ECO:0000256" key="7">
    <source>
        <dbReference type="ARBA" id="ARBA00022723"/>
    </source>
</evidence>
<evidence type="ECO:0000256" key="5">
    <source>
        <dbReference type="ARBA" id="ARBA00022523"/>
    </source>
</evidence>
<evidence type="ECO:0000256" key="6">
    <source>
        <dbReference type="ARBA" id="ARBA00022525"/>
    </source>
</evidence>
<keyword evidence="11" id="KW-0325">Glycoprotein</keyword>
<dbReference type="CDD" id="cd13849">
    <property type="entry name" value="CuRO_1_LCC_plant"/>
    <property type="match status" value="1"/>
</dbReference>
<evidence type="ECO:0000256" key="4">
    <source>
        <dbReference type="ARBA" id="ARBA00012297"/>
    </source>
</evidence>
<organism evidence="17 18">
    <name type="scientific">Rubroshorea leprosula</name>
    <dbReference type="NCBI Taxonomy" id="152421"/>
    <lineage>
        <taxon>Eukaryota</taxon>
        <taxon>Viridiplantae</taxon>
        <taxon>Streptophyta</taxon>
        <taxon>Embryophyta</taxon>
        <taxon>Tracheophyta</taxon>
        <taxon>Spermatophyta</taxon>
        <taxon>Magnoliopsida</taxon>
        <taxon>eudicotyledons</taxon>
        <taxon>Gunneridae</taxon>
        <taxon>Pentapetalae</taxon>
        <taxon>rosids</taxon>
        <taxon>malvids</taxon>
        <taxon>Malvales</taxon>
        <taxon>Dipterocarpaceae</taxon>
        <taxon>Rubroshorea</taxon>
    </lineage>
</organism>
<dbReference type="EMBL" id="BPVZ01000036">
    <property type="protein sequence ID" value="GKV12285.1"/>
    <property type="molecule type" value="Genomic_DNA"/>
</dbReference>
<evidence type="ECO:0000256" key="12">
    <source>
        <dbReference type="ARBA" id="ARBA00023185"/>
    </source>
</evidence>
<evidence type="ECO:0000256" key="10">
    <source>
        <dbReference type="ARBA" id="ARBA00023008"/>
    </source>
</evidence>
<protein>
    <recommendedName>
        <fullName evidence="4 13">Laccase</fullName>
        <ecNumber evidence="4 13">1.10.3.2</ecNumber>
    </recommendedName>
    <alternativeName>
        <fullName evidence="13">Benzenediol:oxygen oxidoreductase</fullName>
    </alternativeName>
    <alternativeName>
        <fullName evidence="13">Diphenol oxidase</fullName>
    </alternativeName>
    <alternativeName>
        <fullName evidence="13">Urishiol oxidase</fullName>
    </alternativeName>
</protein>
<evidence type="ECO:0000256" key="13">
    <source>
        <dbReference type="RuleBase" id="RU361119"/>
    </source>
</evidence>
<name>A0AAV5JND5_9ROSI</name>
<keyword evidence="6 13" id="KW-0964">Secreted</keyword>
<keyword evidence="8 13" id="KW-0677">Repeat</keyword>
<dbReference type="PROSITE" id="PS00079">
    <property type="entry name" value="MULTICOPPER_OXIDASE1"/>
    <property type="match status" value="1"/>
</dbReference>
<dbReference type="InterPro" id="IPR034285">
    <property type="entry name" value="CuRO_2_LCC"/>
</dbReference>
<comment type="caution">
    <text evidence="17">The sequence shown here is derived from an EMBL/GenBank/DDBJ whole genome shotgun (WGS) entry which is preliminary data.</text>
</comment>
<dbReference type="InterPro" id="IPR034288">
    <property type="entry name" value="CuRO_1_LCC"/>
</dbReference>
<dbReference type="PROSITE" id="PS00080">
    <property type="entry name" value="MULTICOPPER_OXIDASE2"/>
    <property type="match status" value="1"/>
</dbReference>
<evidence type="ECO:0000256" key="1">
    <source>
        <dbReference type="ARBA" id="ARBA00000349"/>
    </source>
</evidence>
<dbReference type="InterPro" id="IPR017761">
    <property type="entry name" value="Laccase"/>
</dbReference>
<dbReference type="GO" id="GO:0046274">
    <property type="term" value="P:lignin catabolic process"/>
    <property type="evidence" value="ECO:0007669"/>
    <property type="project" value="UniProtKB-KW"/>
</dbReference>
<comment type="similarity">
    <text evidence="3 13">Belongs to the multicopper oxidase family.</text>
</comment>